<dbReference type="Proteomes" id="UP000006620">
    <property type="component" value="Chromosome"/>
</dbReference>
<dbReference type="RefSeq" id="WP_013918890.1">
    <property type="nucleotide sequence ID" value="NC_015690.1"/>
</dbReference>
<dbReference type="EMBL" id="CP002869">
    <property type="protein sequence ID" value="AEI43737.1"/>
    <property type="molecule type" value="Genomic_DNA"/>
</dbReference>
<evidence type="ECO:0000313" key="1">
    <source>
        <dbReference type="EMBL" id="AEI43737.1"/>
    </source>
</evidence>
<gene>
    <name evidence="1" type="ordered locus">KNP414_05213</name>
</gene>
<dbReference type="PATRIC" id="fig|1036673.3.peg.4824"/>
<evidence type="ECO:0000313" key="2">
    <source>
        <dbReference type="Proteomes" id="UP000006620"/>
    </source>
</evidence>
<dbReference type="AlphaFoldDB" id="F8FBX6"/>
<accession>F8FBX6</accession>
<protein>
    <submittedName>
        <fullName evidence="1">Uncharacterized protein</fullName>
    </submittedName>
</protein>
<reference evidence="2" key="1">
    <citation type="submission" date="2011-06" db="EMBL/GenBank/DDBJ databases">
        <title>Complete genome sequence of Paenibacillus mucilaginosus KNP414.</title>
        <authorList>
            <person name="Wang J."/>
            <person name="Hu S."/>
            <person name="Hu X."/>
            <person name="Zhang B."/>
            <person name="Dong D."/>
            <person name="Zhang S."/>
            <person name="Zhao K."/>
            <person name="Wu D."/>
        </authorList>
    </citation>
    <scope>NUCLEOTIDE SEQUENCE [LARGE SCALE GENOMIC DNA]</scope>
    <source>
        <strain evidence="2">KNP414</strain>
    </source>
</reference>
<proteinExistence type="predicted"/>
<organism evidence="1 2">
    <name type="scientific">Paenibacillus mucilaginosus (strain KNP414)</name>
    <dbReference type="NCBI Taxonomy" id="1036673"/>
    <lineage>
        <taxon>Bacteria</taxon>
        <taxon>Bacillati</taxon>
        <taxon>Bacillota</taxon>
        <taxon>Bacilli</taxon>
        <taxon>Bacillales</taxon>
        <taxon>Paenibacillaceae</taxon>
        <taxon>Paenibacillus</taxon>
    </lineage>
</organism>
<sequence>MMGILFEVVGVLQENKVGFLFKQHTPMIDNQVFSILRLPTGNVKTIHKSMLGHPVRNMKLESGRIQICHGYCQEAQIGTMQERIERILMPKPQAEPAAQAK</sequence>
<name>F8FBX6_PAEMK</name>
<reference evidence="1 2" key="2">
    <citation type="journal article" date="2013" name="Genome Announc.">
        <title>Genome Sequence of Growth-Improving Paenibacillus mucilaginosus Strain KNP414.</title>
        <authorList>
            <person name="Lu J.J."/>
            <person name="Wang J.F."/>
            <person name="Hu X.F."/>
        </authorList>
    </citation>
    <scope>NUCLEOTIDE SEQUENCE [LARGE SCALE GENOMIC DNA]</scope>
    <source>
        <strain evidence="1 2">KNP414</strain>
    </source>
</reference>
<dbReference type="KEGG" id="pms:KNP414_05213"/>
<dbReference type="HOGENOM" id="CLU_2303115_0_0_9"/>